<dbReference type="VEuPathDB" id="PiroplasmaDB:BBBOND_0401460"/>
<dbReference type="KEGG" id="bbig:BBBOND_0401460"/>
<evidence type="ECO:0000313" key="2">
    <source>
        <dbReference type="EMBL" id="CDR97654.1"/>
    </source>
</evidence>
<proteinExistence type="predicted"/>
<keyword evidence="1" id="KW-0472">Membrane</keyword>
<name>A0A061DDS5_BABBI</name>
<dbReference type="EMBL" id="LK391710">
    <property type="protein sequence ID" value="CDR97654.1"/>
    <property type="molecule type" value="Genomic_DNA"/>
</dbReference>
<dbReference type="GeneID" id="24566195"/>
<feature type="transmembrane region" description="Helical" evidence="1">
    <location>
        <begin position="34"/>
        <end position="53"/>
    </location>
</feature>
<keyword evidence="3" id="KW-1185">Reference proteome</keyword>
<accession>A0A061DDS5</accession>
<dbReference type="AlphaFoldDB" id="A0A061DDS5"/>
<evidence type="ECO:0000313" key="3">
    <source>
        <dbReference type="Proteomes" id="UP000033188"/>
    </source>
</evidence>
<dbReference type="RefSeq" id="XP_012769840.1">
    <property type="nucleotide sequence ID" value="XM_012914386.1"/>
</dbReference>
<protein>
    <submittedName>
        <fullName evidence="2">Uncharacterized protein</fullName>
    </submittedName>
</protein>
<keyword evidence="1" id="KW-0812">Transmembrane</keyword>
<reference evidence="3" key="1">
    <citation type="journal article" date="2014" name="Nucleic Acids Res.">
        <title>The evolutionary dynamics of variant antigen genes in Babesia reveal a history of genomic innovation underlying host-parasite interaction.</title>
        <authorList>
            <person name="Jackson A.P."/>
            <person name="Otto T.D."/>
            <person name="Darby A."/>
            <person name="Ramaprasad A."/>
            <person name="Xia D."/>
            <person name="Echaide I.E."/>
            <person name="Farber M."/>
            <person name="Gahlot S."/>
            <person name="Gamble J."/>
            <person name="Gupta D."/>
            <person name="Gupta Y."/>
            <person name="Jackson L."/>
            <person name="Malandrin L."/>
            <person name="Malas T.B."/>
            <person name="Moussa E."/>
            <person name="Nair M."/>
            <person name="Reid A.J."/>
            <person name="Sanders M."/>
            <person name="Sharma J."/>
            <person name="Tracey A."/>
            <person name="Quail M.A."/>
            <person name="Weir W."/>
            <person name="Wastling J.M."/>
            <person name="Hall N."/>
            <person name="Willadsen P."/>
            <person name="Lingelbach K."/>
            <person name="Shiels B."/>
            <person name="Tait A."/>
            <person name="Berriman M."/>
            <person name="Allred D.R."/>
            <person name="Pain A."/>
        </authorList>
    </citation>
    <scope>NUCLEOTIDE SEQUENCE [LARGE SCALE GENOMIC DNA]</scope>
    <source>
        <strain evidence="3">Bond</strain>
    </source>
</reference>
<dbReference type="Proteomes" id="UP000033188">
    <property type="component" value="Chromosome 4"/>
</dbReference>
<gene>
    <name evidence="2" type="ORF">BBBOND_0401460</name>
</gene>
<keyword evidence="1" id="KW-1133">Transmembrane helix</keyword>
<organism evidence="2 3">
    <name type="scientific">Babesia bigemina</name>
    <dbReference type="NCBI Taxonomy" id="5866"/>
    <lineage>
        <taxon>Eukaryota</taxon>
        <taxon>Sar</taxon>
        <taxon>Alveolata</taxon>
        <taxon>Apicomplexa</taxon>
        <taxon>Aconoidasida</taxon>
        <taxon>Piroplasmida</taxon>
        <taxon>Babesiidae</taxon>
        <taxon>Babesia</taxon>
    </lineage>
</organism>
<sequence>MGTILRQKIVAGIPAYATDLASQNSWGHIAMHNLWNNCLQLFICIFLAVTGAMRDTSLPAHTVCDMAFPLSVYYKRLQ</sequence>
<evidence type="ECO:0000256" key="1">
    <source>
        <dbReference type="SAM" id="Phobius"/>
    </source>
</evidence>